<dbReference type="PANTHER" id="PTHR47966">
    <property type="entry name" value="BETA-SITE APP-CLEAVING ENZYME, ISOFORM A-RELATED"/>
    <property type="match status" value="1"/>
</dbReference>
<dbReference type="PROSITE" id="PS51767">
    <property type="entry name" value="PEPTIDASE_A1"/>
    <property type="match status" value="1"/>
</dbReference>
<feature type="domain" description="Peptidase A1" evidence="4">
    <location>
        <begin position="44"/>
        <end position="413"/>
    </location>
</feature>
<dbReference type="STRING" id="756982.G1X3A5"/>
<dbReference type="HOGENOM" id="CLU_613901_0_0_1"/>
<reference evidence="5 6" key="1">
    <citation type="journal article" date="2011" name="PLoS Pathog.">
        <title>Genomic and proteomic analyses of the fungus Arthrobotrys oligospora provide insights into nematode-trap formation.</title>
        <authorList>
            <person name="Yang J."/>
            <person name="Wang L."/>
            <person name="Ji X."/>
            <person name="Feng Y."/>
            <person name="Li X."/>
            <person name="Zou C."/>
            <person name="Xu J."/>
            <person name="Ren Y."/>
            <person name="Mi Q."/>
            <person name="Wu J."/>
            <person name="Liu S."/>
            <person name="Liu Y."/>
            <person name="Huang X."/>
            <person name="Wang H."/>
            <person name="Niu X."/>
            <person name="Li J."/>
            <person name="Liang L."/>
            <person name="Luo Y."/>
            <person name="Ji K."/>
            <person name="Zhou W."/>
            <person name="Yu Z."/>
            <person name="Li G."/>
            <person name="Liu Y."/>
            <person name="Li L."/>
            <person name="Qiao M."/>
            <person name="Feng L."/>
            <person name="Zhang K.-Q."/>
        </authorList>
    </citation>
    <scope>NUCLEOTIDE SEQUENCE [LARGE SCALE GENOMIC DNA]</scope>
    <source>
        <strain evidence="6">ATCC 24927 / CBS 115.81 / DSM 1491</strain>
    </source>
</reference>
<dbReference type="GO" id="GO:0004190">
    <property type="term" value="F:aspartic-type endopeptidase activity"/>
    <property type="evidence" value="ECO:0007669"/>
    <property type="project" value="InterPro"/>
</dbReference>
<dbReference type="PANTHER" id="PTHR47966:SF51">
    <property type="entry name" value="BETA-SITE APP-CLEAVING ENZYME, ISOFORM A-RELATED"/>
    <property type="match status" value="1"/>
</dbReference>
<sequence length="549" mass="60360">MDNPSRRSALIIENIKFASYRVPDVIPGVNGSSETVSYKDVYGMMVDVEVGTPPQKVTLRLSGGSSTWIPRDINFGAPDGFNTSQRCRRVCSLIESYGGYIQNRSVTWGKVPKLLNPEKHVSLSHAIDSYEGRYLSDTLFWGDPAKELPSQAEFHTIDDFVFLAADEFNGTGELGLGLLDFTGELDGFGGKEFLRRIVERKIYQRYSVSMAVMGFSVYYDAYDINSSEITFSTIDISKYQLPMVTYDWPSQRLVTGGGIMTASVGFSMNGTLKTILNNQPTIISIGQPTIGLPAQLLNTILKGVNAVESKVKDGLWSIDCGKIKDMDLSLDIQFEGLNITLTAEDFMVKVPKPSNVLQEEGGEEERKDEDCRIFLESSEQNNDYGVATIYLGIPFLRKAYVWMDYQNNQTSIAKSKQRVTNSTLVSIGPGGIFSSFDDQKDGEPDDEIRPIPGVSDSDFGRRIYDYIYERPGLAMIVGTTIAGAAVLTAVGVLVLVLLRGGRAEIPQLPPVPELEGAERCELNADHGWSEVPGSEGGKPRSSNDGEVVD</sequence>
<dbReference type="Proteomes" id="UP000008784">
    <property type="component" value="Unassembled WGS sequence"/>
</dbReference>
<evidence type="ECO:0000313" key="6">
    <source>
        <dbReference type="Proteomes" id="UP000008784"/>
    </source>
</evidence>
<dbReference type="EMBL" id="ADOT01000057">
    <property type="protein sequence ID" value="EGX52389.1"/>
    <property type="molecule type" value="Genomic_DNA"/>
</dbReference>
<dbReference type="InParanoid" id="G1X3A5"/>
<dbReference type="OrthoDB" id="10371388at2759"/>
<feature type="transmembrane region" description="Helical" evidence="3">
    <location>
        <begin position="472"/>
        <end position="498"/>
    </location>
</feature>
<evidence type="ECO:0000256" key="3">
    <source>
        <dbReference type="SAM" id="Phobius"/>
    </source>
</evidence>
<dbReference type="InterPro" id="IPR021109">
    <property type="entry name" value="Peptidase_aspartic_dom_sf"/>
</dbReference>
<dbReference type="AlphaFoldDB" id="G1X3A5"/>
<keyword evidence="3" id="KW-0812">Transmembrane</keyword>
<name>G1X3A5_ARTOA</name>
<evidence type="ECO:0000256" key="1">
    <source>
        <dbReference type="ARBA" id="ARBA00007447"/>
    </source>
</evidence>
<accession>G1X3A5</accession>
<dbReference type="GeneID" id="22889862"/>
<keyword evidence="6" id="KW-1185">Reference proteome</keyword>
<dbReference type="GO" id="GO:0006508">
    <property type="term" value="P:proteolysis"/>
    <property type="evidence" value="ECO:0007669"/>
    <property type="project" value="InterPro"/>
</dbReference>
<dbReference type="SUPFAM" id="SSF50630">
    <property type="entry name" value="Acid proteases"/>
    <property type="match status" value="1"/>
</dbReference>
<comment type="similarity">
    <text evidence="1">Belongs to the peptidase A1 family.</text>
</comment>
<organism evidence="5 6">
    <name type="scientific">Arthrobotrys oligospora (strain ATCC 24927 / CBS 115.81 / DSM 1491)</name>
    <name type="common">Nematode-trapping fungus</name>
    <name type="synonym">Didymozoophaga oligospora</name>
    <dbReference type="NCBI Taxonomy" id="756982"/>
    <lineage>
        <taxon>Eukaryota</taxon>
        <taxon>Fungi</taxon>
        <taxon>Dikarya</taxon>
        <taxon>Ascomycota</taxon>
        <taxon>Pezizomycotina</taxon>
        <taxon>Orbiliomycetes</taxon>
        <taxon>Orbiliales</taxon>
        <taxon>Orbiliaceae</taxon>
        <taxon>Orbilia</taxon>
        <taxon>Orbilia oligospora</taxon>
    </lineage>
</organism>
<dbReference type="InterPro" id="IPR033121">
    <property type="entry name" value="PEPTIDASE_A1"/>
</dbReference>
<keyword evidence="3" id="KW-1133">Transmembrane helix</keyword>
<dbReference type="RefSeq" id="XP_011118967.1">
    <property type="nucleotide sequence ID" value="XM_011120665.1"/>
</dbReference>
<proteinExistence type="inferred from homology"/>
<dbReference type="Gene3D" id="2.40.70.10">
    <property type="entry name" value="Acid Proteases"/>
    <property type="match status" value="2"/>
</dbReference>
<feature type="region of interest" description="Disordered" evidence="2">
    <location>
        <begin position="516"/>
        <end position="549"/>
    </location>
</feature>
<gene>
    <name evidence="5" type="ORF">AOL_s00043g178</name>
</gene>
<evidence type="ECO:0000259" key="4">
    <source>
        <dbReference type="PROSITE" id="PS51767"/>
    </source>
</evidence>
<comment type="caution">
    <text evidence="5">The sequence shown here is derived from an EMBL/GenBank/DDBJ whole genome shotgun (WGS) entry which is preliminary data.</text>
</comment>
<keyword evidence="3" id="KW-0472">Membrane</keyword>
<dbReference type="Pfam" id="PF00026">
    <property type="entry name" value="Asp"/>
    <property type="match status" value="1"/>
</dbReference>
<protein>
    <recommendedName>
        <fullName evidence="4">Peptidase A1 domain-containing protein</fullName>
    </recommendedName>
</protein>
<dbReference type="InterPro" id="IPR001461">
    <property type="entry name" value="Aspartic_peptidase_A1"/>
</dbReference>
<feature type="compositionally biased region" description="Basic and acidic residues" evidence="2">
    <location>
        <begin position="516"/>
        <end position="528"/>
    </location>
</feature>
<evidence type="ECO:0000256" key="2">
    <source>
        <dbReference type="SAM" id="MobiDB-lite"/>
    </source>
</evidence>
<evidence type="ECO:0000313" key="5">
    <source>
        <dbReference type="EMBL" id="EGX52389.1"/>
    </source>
</evidence>